<feature type="transmembrane region" description="Helical" evidence="2">
    <location>
        <begin position="350"/>
        <end position="366"/>
    </location>
</feature>
<feature type="transmembrane region" description="Helical" evidence="2">
    <location>
        <begin position="12"/>
        <end position="37"/>
    </location>
</feature>
<accession>A0ABS7J343</accession>
<evidence type="ECO:0008006" key="5">
    <source>
        <dbReference type="Google" id="ProtNLM"/>
    </source>
</evidence>
<keyword evidence="2" id="KW-0812">Transmembrane</keyword>
<feature type="transmembrane region" description="Helical" evidence="2">
    <location>
        <begin position="125"/>
        <end position="145"/>
    </location>
</feature>
<evidence type="ECO:0000256" key="1">
    <source>
        <dbReference type="SAM" id="MobiDB-lite"/>
    </source>
</evidence>
<name>A0ABS7J343_9SPHN</name>
<feature type="transmembrane region" description="Helical" evidence="2">
    <location>
        <begin position="92"/>
        <end position="113"/>
    </location>
</feature>
<keyword evidence="2" id="KW-1133">Transmembrane helix</keyword>
<sequence>MSSLRNGGGPSALDIVFVLTAGGLILSIVVGILVPVYTDETGWRFLQRAGIDGVDGLFSDICGPTSIAVPPIHIWPVRLFSAAANGAFPEPIFVRLAGVACALAWLALVWLLLRRVEGDSVRRKLLGILAFAILGIGTLPFAMVLSRPEQPIILTTLLIVLVALWDPTNRAEPRLIWIKVATILMLSIVAQSYHMKGVLYGAVALVAMWACGQGRTTLVPRFMGMLALVTTMAASAHYWSSRMSCPGDAKLAGMFAQENVASALAAGAGVSDFARVLANGIDPFGYVMLILPRADPMSNWLPPDQFTIMQSLIVYWLLWAAWSFALAAMAYFTILFVWKSRFAALQEPRLLLATALIGACAVWAISQLNRNDYEAGHILPSLVVALLLILTLPGGSRRRDTRVLRVSAAALFAAALASQVIVFSNTLPTLWTSAQTPGYAPQQPFSVSIADYTPIREAVTMAMDSAGIQAGVTYKRLLVDELTYPALSHHHRPIHQLGVLRVWNGSVTDPIAYLVSRNSDGVVTACRTLDGRLLAAASRAEGICAISATTLRELNVRASTMDNPSQLERLPVSQTNLRTRSPLPLSPH</sequence>
<organism evidence="3 4">
    <name type="scientific">Qipengyuania qiaonensis</name>
    <dbReference type="NCBI Taxonomy" id="2867240"/>
    <lineage>
        <taxon>Bacteria</taxon>
        <taxon>Pseudomonadati</taxon>
        <taxon>Pseudomonadota</taxon>
        <taxon>Alphaproteobacteria</taxon>
        <taxon>Sphingomonadales</taxon>
        <taxon>Erythrobacteraceae</taxon>
        <taxon>Qipengyuania</taxon>
    </lineage>
</organism>
<keyword evidence="2" id="KW-0472">Membrane</keyword>
<dbReference type="RefSeq" id="WP_221555964.1">
    <property type="nucleotide sequence ID" value="NZ_JAIGNO010000002.1"/>
</dbReference>
<dbReference type="Proteomes" id="UP000755104">
    <property type="component" value="Unassembled WGS sequence"/>
</dbReference>
<feature type="transmembrane region" description="Helical" evidence="2">
    <location>
        <begin position="313"/>
        <end position="338"/>
    </location>
</feature>
<feature type="transmembrane region" description="Helical" evidence="2">
    <location>
        <begin position="199"/>
        <end position="215"/>
    </location>
</feature>
<keyword evidence="4" id="KW-1185">Reference proteome</keyword>
<feature type="transmembrane region" description="Helical" evidence="2">
    <location>
        <begin position="403"/>
        <end position="423"/>
    </location>
</feature>
<feature type="transmembrane region" description="Helical" evidence="2">
    <location>
        <begin position="378"/>
        <end position="396"/>
    </location>
</feature>
<feature type="transmembrane region" description="Helical" evidence="2">
    <location>
        <begin position="175"/>
        <end position="193"/>
    </location>
</feature>
<comment type="caution">
    <text evidence="3">The sequence shown here is derived from an EMBL/GenBank/DDBJ whole genome shotgun (WGS) entry which is preliminary data.</text>
</comment>
<protein>
    <recommendedName>
        <fullName evidence="5">Glycosyltransferase RgtA/B/C/D-like domain-containing protein</fullName>
    </recommendedName>
</protein>
<proteinExistence type="predicted"/>
<evidence type="ECO:0000313" key="3">
    <source>
        <dbReference type="EMBL" id="MBX7481750.1"/>
    </source>
</evidence>
<feature type="region of interest" description="Disordered" evidence="1">
    <location>
        <begin position="565"/>
        <end position="588"/>
    </location>
</feature>
<reference evidence="3 4" key="1">
    <citation type="submission" date="2021-08" db="EMBL/GenBank/DDBJ databases">
        <title>Comparative Genomics Analysis of the Genus Qipengyuania Reveals Extensive Genetic Diversity and Metabolic Versatility, Including the Description of Fifteen Novel Species.</title>
        <authorList>
            <person name="Liu Y."/>
        </authorList>
    </citation>
    <scope>NUCLEOTIDE SEQUENCE [LARGE SCALE GENOMIC DNA]</scope>
    <source>
        <strain evidence="3 4">6D47A</strain>
    </source>
</reference>
<feature type="compositionally biased region" description="Polar residues" evidence="1">
    <location>
        <begin position="565"/>
        <end position="579"/>
    </location>
</feature>
<evidence type="ECO:0000313" key="4">
    <source>
        <dbReference type="Proteomes" id="UP000755104"/>
    </source>
</evidence>
<dbReference type="EMBL" id="JAIGNO010000002">
    <property type="protein sequence ID" value="MBX7481750.1"/>
    <property type="molecule type" value="Genomic_DNA"/>
</dbReference>
<evidence type="ECO:0000256" key="2">
    <source>
        <dbReference type="SAM" id="Phobius"/>
    </source>
</evidence>
<gene>
    <name evidence="3" type="ORF">K3174_04355</name>
</gene>